<proteinExistence type="predicted"/>
<name>A0ABS8SDG6_DATST</name>
<evidence type="ECO:0000313" key="2">
    <source>
        <dbReference type="Proteomes" id="UP000823775"/>
    </source>
</evidence>
<gene>
    <name evidence="1" type="ORF">HAX54_033389</name>
</gene>
<dbReference type="Proteomes" id="UP000823775">
    <property type="component" value="Unassembled WGS sequence"/>
</dbReference>
<comment type="caution">
    <text evidence="1">The sequence shown here is derived from an EMBL/GenBank/DDBJ whole genome shotgun (WGS) entry which is preliminary data.</text>
</comment>
<organism evidence="1 2">
    <name type="scientific">Datura stramonium</name>
    <name type="common">Jimsonweed</name>
    <name type="synonym">Common thornapple</name>
    <dbReference type="NCBI Taxonomy" id="4076"/>
    <lineage>
        <taxon>Eukaryota</taxon>
        <taxon>Viridiplantae</taxon>
        <taxon>Streptophyta</taxon>
        <taxon>Embryophyta</taxon>
        <taxon>Tracheophyta</taxon>
        <taxon>Spermatophyta</taxon>
        <taxon>Magnoliopsida</taxon>
        <taxon>eudicotyledons</taxon>
        <taxon>Gunneridae</taxon>
        <taxon>Pentapetalae</taxon>
        <taxon>asterids</taxon>
        <taxon>lamiids</taxon>
        <taxon>Solanales</taxon>
        <taxon>Solanaceae</taxon>
        <taxon>Solanoideae</taxon>
        <taxon>Datureae</taxon>
        <taxon>Datura</taxon>
    </lineage>
</organism>
<keyword evidence="2" id="KW-1185">Reference proteome</keyword>
<reference evidence="1 2" key="1">
    <citation type="journal article" date="2021" name="BMC Genomics">
        <title>Datura genome reveals duplications of psychoactive alkaloid biosynthetic genes and high mutation rate following tissue culture.</title>
        <authorList>
            <person name="Rajewski A."/>
            <person name="Carter-House D."/>
            <person name="Stajich J."/>
            <person name="Litt A."/>
        </authorList>
    </citation>
    <scope>NUCLEOTIDE SEQUENCE [LARGE SCALE GENOMIC DNA]</scope>
    <source>
        <strain evidence="1">AR-01</strain>
    </source>
</reference>
<protein>
    <submittedName>
        <fullName evidence="1">Uncharacterized protein</fullName>
    </submittedName>
</protein>
<dbReference type="EMBL" id="JACEIK010000427">
    <property type="protein sequence ID" value="MCD7456868.1"/>
    <property type="molecule type" value="Genomic_DNA"/>
</dbReference>
<accession>A0ABS8SDG6</accession>
<evidence type="ECO:0000313" key="1">
    <source>
        <dbReference type="EMBL" id="MCD7456868.1"/>
    </source>
</evidence>
<sequence length="52" mass="6082">MSSYFPKQYCCSGRCSTTVTPRQRSSDHCSEEPNPLSKLLHPEIEWNFLKYV</sequence>
<feature type="non-terminal residue" evidence="1">
    <location>
        <position position="52"/>
    </location>
</feature>